<evidence type="ECO:0000313" key="1">
    <source>
        <dbReference type="EMBL" id="CAG8523711.1"/>
    </source>
</evidence>
<organism evidence="1 2">
    <name type="scientific">Diversispora eburnea</name>
    <dbReference type="NCBI Taxonomy" id="1213867"/>
    <lineage>
        <taxon>Eukaryota</taxon>
        <taxon>Fungi</taxon>
        <taxon>Fungi incertae sedis</taxon>
        <taxon>Mucoromycota</taxon>
        <taxon>Glomeromycotina</taxon>
        <taxon>Glomeromycetes</taxon>
        <taxon>Diversisporales</taxon>
        <taxon>Diversisporaceae</taxon>
        <taxon>Diversispora</taxon>
    </lineage>
</organism>
<dbReference type="EMBL" id="CAJVPK010000537">
    <property type="protein sequence ID" value="CAG8523711.1"/>
    <property type="molecule type" value="Genomic_DNA"/>
</dbReference>
<dbReference type="Proteomes" id="UP000789706">
    <property type="component" value="Unassembled WGS sequence"/>
</dbReference>
<evidence type="ECO:0000313" key="2">
    <source>
        <dbReference type="Proteomes" id="UP000789706"/>
    </source>
</evidence>
<proteinExistence type="predicted"/>
<reference evidence="1" key="1">
    <citation type="submission" date="2021-06" db="EMBL/GenBank/DDBJ databases">
        <authorList>
            <person name="Kallberg Y."/>
            <person name="Tangrot J."/>
            <person name="Rosling A."/>
        </authorList>
    </citation>
    <scope>NUCLEOTIDE SEQUENCE</scope>
    <source>
        <strain evidence="1">AZ414A</strain>
    </source>
</reference>
<name>A0A9N9ACI8_9GLOM</name>
<accession>A0A9N9ACI8</accession>
<gene>
    <name evidence="1" type="ORF">DEBURN_LOCUS5794</name>
</gene>
<keyword evidence="2" id="KW-1185">Reference proteome</keyword>
<dbReference type="AlphaFoldDB" id="A0A9N9ACI8"/>
<protein>
    <submittedName>
        <fullName evidence="1">5985_t:CDS:1</fullName>
    </submittedName>
</protein>
<comment type="caution">
    <text evidence="1">The sequence shown here is derived from an EMBL/GenBank/DDBJ whole genome shotgun (WGS) entry which is preliminary data.</text>
</comment>
<sequence>MNSVRDEEIDFNKRKFYFEQINDKPCLQFGLYVSFESLKMSNWHPIIWPSLFCYYYDSGLNEEIDFNKENSTFEQIKDKLCLQFGYLYVSFDSLKMSNWQPMIWALSEMINVRSFTIFVVKESIMKTLR</sequence>